<dbReference type="EMBL" id="FNKY01000001">
    <property type="protein sequence ID" value="SDQ32881.1"/>
    <property type="molecule type" value="Genomic_DNA"/>
</dbReference>
<dbReference type="RefSeq" id="WP_074630561.1">
    <property type="nucleotide sequence ID" value="NZ_FNKY01000001.1"/>
</dbReference>
<accession>A0ABY0T6F5</accession>
<keyword evidence="2" id="KW-1185">Reference proteome</keyword>
<dbReference type="Proteomes" id="UP000183471">
    <property type="component" value="Unassembled WGS sequence"/>
</dbReference>
<protein>
    <submittedName>
        <fullName evidence="1">Uncharacterized protein</fullName>
    </submittedName>
</protein>
<proteinExistence type="predicted"/>
<gene>
    <name evidence="1" type="ORF">SAMN05216402_0401</name>
</gene>
<reference evidence="1 2" key="1">
    <citation type="submission" date="2016-10" db="EMBL/GenBank/DDBJ databases">
        <authorList>
            <person name="Varghese N."/>
            <person name="Submissions S."/>
        </authorList>
    </citation>
    <scope>NUCLEOTIDE SEQUENCE [LARGE SCALE GENOMIC DNA]</scope>
    <source>
        <strain evidence="1 2">Nl1</strain>
    </source>
</reference>
<evidence type="ECO:0000313" key="2">
    <source>
        <dbReference type="Proteomes" id="UP000183471"/>
    </source>
</evidence>
<organism evidence="1 2">
    <name type="scientific">Nitrosospira multiformis</name>
    <dbReference type="NCBI Taxonomy" id="1231"/>
    <lineage>
        <taxon>Bacteria</taxon>
        <taxon>Pseudomonadati</taxon>
        <taxon>Pseudomonadota</taxon>
        <taxon>Betaproteobacteria</taxon>
        <taxon>Nitrosomonadales</taxon>
        <taxon>Nitrosomonadaceae</taxon>
        <taxon>Nitrosospira</taxon>
    </lineage>
</organism>
<comment type="caution">
    <text evidence="1">The sequence shown here is derived from an EMBL/GenBank/DDBJ whole genome shotgun (WGS) entry which is preliminary data.</text>
</comment>
<name>A0ABY0T6F5_9PROT</name>
<sequence>MATITVMYYDSYSQAEEDMIRSERPATLETIINRVKGTPVPETEFRVDDAWLDQDGFLKQAYLYRRVGARIGATLDI</sequence>
<evidence type="ECO:0000313" key="1">
    <source>
        <dbReference type="EMBL" id="SDQ32881.1"/>
    </source>
</evidence>